<sequence>MLSLIRNEWIKIFKRVGTFVMLGLLILIIGVTGAFTKYSDSKAKEMNNWKQELSAQVESDKQMLSETPNLNKFIKKDTERRVAINEYRIENDIEPKVKETTWTFVEMNANIVLVVGLFTIIVAAGIVASEFSWGTIKLLLIRPISRTKILLSKYFTVILYGMSMLLLLFVVSLLLGLILFGGTDQSTHLAFVDGKVVEQSIVGYLIKTYLLQTVNIVMMATMAFMISAVFRSSSLAIGISLFLLFVGGNATSLLALKFDWAKYSLFANTDLTQYTGFTPPLVDGMTMGFSITMLIIYFIIFQLLAFLVFNKRDVAA</sequence>
<dbReference type="OrthoDB" id="8613028at2"/>
<keyword evidence="1" id="KW-1133">Transmembrane helix</keyword>
<reference evidence="2 3" key="1">
    <citation type="submission" date="2015-08" db="EMBL/GenBank/DDBJ databases">
        <title>Draft Genome Sequence of Bacillus vietnamensis UCD-SED5.</title>
        <authorList>
            <person name="Lee R.D."/>
            <person name="Jospin G."/>
            <person name="Lang J.M."/>
            <person name="Coil D.A."/>
            <person name="Eisen J.A."/>
        </authorList>
    </citation>
    <scope>NUCLEOTIDE SEQUENCE [LARGE SCALE GENOMIC DNA]</scope>
    <source>
        <strain evidence="2 3">UCD-SED5</strain>
    </source>
</reference>
<dbReference type="Proteomes" id="UP000050398">
    <property type="component" value="Unassembled WGS sequence"/>
</dbReference>
<comment type="caution">
    <text evidence="2">The sequence shown here is derived from an EMBL/GenBank/DDBJ whole genome shotgun (WGS) entry which is preliminary data.</text>
</comment>
<dbReference type="PANTHER" id="PTHR37305">
    <property type="entry name" value="INTEGRAL MEMBRANE PROTEIN-RELATED"/>
    <property type="match status" value="1"/>
</dbReference>
<feature type="transmembrane region" description="Helical" evidence="1">
    <location>
        <begin position="201"/>
        <end position="223"/>
    </location>
</feature>
<feature type="transmembrane region" description="Helical" evidence="1">
    <location>
        <begin position="287"/>
        <end position="309"/>
    </location>
</feature>
<protein>
    <recommendedName>
        <fullName evidence="4">ABC transporter permease</fullName>
    </recommendedName>
</protein>
<dbReference type="AlphaFoldDB" id="A0A0N8GHA6"/>
<organism evidence="2 3">
    <name type="scientific">Rossellomorea vietnamensis</name>
    <dbReference type="NCBI Taxonomy" id="218284"/>
    <lineage>
        <taxon>Bacteria</taxon>
        <taxon>Bacillati</taxon>
        <taxon>Bacillota</taxon>
        <taxon>Bacilli</taxon>
        <taxon>Bacillales</taxon>
        <taxon>Bacillaceae</taxon>
        <taxon>Rossellomorea</taxon>
    </lineage>
</organism>
<evidence type="ECO:0000256" key="1">
    <source>
        <dbReference type="SAM" id="Phobius"/>
    </source>
</evidence>
<feature type="transmembrane region" description="Helical" evidence="1">
    <location>
        <begin position="12"/>
        <end position="35"/>
    </location>
</feature>
<name>A0A0N8GHA6_9BACI</name>
<dbReference type="PATRIC" id="fig|218284.4.peg.682"/>
<keyword evidence="1" id="KW-0472">Membrane</keyword>
<keyword evidence="1" id="KW-0812">Transmembrane</keyword>
<evidence type="ECO:0000313" key="2">
    <source>
        <dbReference type="EMBL" id="KPL60762.1"/>
    </source>
</evidence>
<feature type="transmembrane region" description="Helical" evidence="1">
    <location>
        <begin position="235"/>
        <end position="256"/>
    </location>
</feature>
<feature type="transmembrane region" description="Helical" evidence="1">
    <location>
        <begin position="154"/>
        <end position="181"/>
    </location>
</feature>
<feature type="transmembrane region" description="Helical" evidence="1">
    <location>
        <begin position="111"/>
        <end position="133"/>
    </location>
</feature>
<dbReference type="Pfam" id="PF12679">
    <property type="entry name" value="ABC2_membrane_2"/>
    <property type="match status" value="1"/>
</dbReference>
<dbReference type="GO" id="GO:0005886">
    <property type="term" value="C:plasma membrane"/>
    <property type="evidence" value="ECO:0007669"/>
    <property type="project" value="UniProtKB-SubCell"/>
</dbReference>
<dbReference type="PANTHER" id="PTHR37305:SF1">
    <property type="entry name" value="MEMBRANE PROTEIN"/>
    <property type="match status" value="1"/>
</dbReference>
<gene>
    <name evidence="2" type="ORF">AM506_03195</name>
</gene>
<proteinExistence type="predicted"/>
<evidence type="ECO:0008006" key="4">
    <source>
        <dbReference type="Google" id="ProtNLM"/>
    </source>
</evidence>
<dbReference type="eggNOG" id="COG1277">
    <property type="taxonomic scope" value="Bacteria"/>
</dbReference>
<dbReference type="GO" id="GO:0140359">
    <property type="term" value="F:ABC-type transporter activity"/>
    <property type="evidence" value="ECO:0007669"/>
    <property type="project" value="InterPro"/>
</dbReference>
<accession>A0A0N8GHA6</accession>
<dbReference type="RefSeq" id="WP_060670770.1">
    <property type="nucleotide sequence ID" value="NZ_LIXZ01000002.1"/>
</dbReference>
<dbReference type="EMBL" id="LIXZ01000002">
    <property type="protein sequence ID" value="KPL60762.1"/>
    <property type="molecule type" value="Genomic_DNA"/>
</dbReference>
<evidence type="ECO:0000313" key="3">
    <source>
        <dbReference type="Proteomes" id="UP000050398"/>
    </source>
</evidence>